<gene>
    <name evidence="5" type="ORF">D0962_12595</name>
</gene>
<proteinExistence type="inferred from homology"/>
<comment type="cofactor">
    <cofactor evidence="1">
        <name>Fe(2+)</name>
        <dbReference type="ChEBI" id="CHEBI:29033"/>
    </cofactor>
</comment>
<evidence type="ECO:0000256" key="2">
    <source>
        <dbReference type="ARBA" id="ARBA00008749"/>
    </source>
</evidence>
<dbReference type="InterPro" id="IPR005804">
    <property type="entry name" value="FA_desaturase_dom"/>
</dbReference>
<feature type="domain" description="Fatty acid desaturase" evidence="4">
    <location>
        <begin position="48"/>
        <end position="262"/>
    </location>
</feature>
<comment type="caution">
    <text evidence="5">The sequence shown here is derived from an EMBL/GenBank/DDBJ whole genome shotgun (WGS) entry which is preliminary data.</text>
</comment>
<feature type="transmembrane region" description="Helical" evidence="3">
    <location>
        <begin position="42"/>
        <end position="61"/>
    </location>
</feature>
<evidence type="ECO:0000259" key="4">
    <source>
        <dbReference type="Pfam" id="PF00487"/>
    </source>
</evidence>
<name>A0A6M0S6K6_9CYAN</name>
<organism evidence="5 6">
    <name type="scientific">Adonisia turfae CCMR0082</name>
    <dbReference type="NCBI Taxonomy" id="2304604"/>
    <lineage>
        <taxon>Bacteria</taxon>
        <taxon>Bacillati</taxon>
        <taxon>Cyanobacteriota</taxon>
        <taxon>Adonisia</taxon>
        <taxon>Adonisia turfae</taxon>
    </lineage>
</organism>
<feature type="transmembrane region" description="Helical" evidence="3">
    <location>
        <begin position="15"/>
        <end position="35"/>
    </location>
</feature>
<keyword evidence="3" id="KW-0812">Transmembrane</keyword>
<dbReference type="GO" id="GO:0006629">
    <property type="term" value="P:lipid metabolic process"/>
    <property type="evidence" value="ECO:0007669"/>
    <property type="project" value="InterPro"/>
</dbReference>
<accession>A0A6M0S6K6</accession>
<keyword evidence="3" id="KW-0472">Membrane</keyword>
<dbReference type="RefSeq" id="WP_163663258.1">
    <property type="nucleotide sequence ID" value="NZ_QZCE01000002.1"/>
</dbReference>
<evidence type="ECO:0000313" key="6">
    <source>
        <dbReference type="Proteomes" id="UP000473574"/>
    </source>
</evidence>
<feature type="transmembrane region" description="Helical" evidence="3">
    <location>
        <begin position="124"/>
        <end position="144"/>
    </location>
</feature>
<keyword evidence="3" id="KW-1133">Transmembrane helix</keyword>
<dbReference type="EMBL" id="QZCE01000002">
    <property type="protein sequence ID" value="NEZ63611.1"/>
    <property type="molecule type" value="Genomic_DNA"/>
</dbReference>
<feature type="transmembrane region" description="Helical" evidence="3">
    <location>
        <begin position="165"/>
        <end position="185"/>
    </location>
</feature>
<evidence type="ECO:0000313" key="5">
    <source>
        <dbReference type="EMBL" id="NEZ63611.1"/>
    </source>
</evidence>
<comment type="similarity">
    <text evidence="2">Belongs to the fatty acid desaturase type 2 family.</text>
</comment>
<evidence type="ECO:0000256" key="1">
    <source>
        <dbReference type="ARBA" id="ARBA00001954"/>
    </source>
</evidence>
<feature type="transmembrane region" description="Helical" evidence="3">
    <location>
        <begin position="191"/>
        <end position="211"/>
    </location>
</feature>
<protein>
    <recommendedName>
        <fullName evidence="4">Fatty acid desaturase domain-containing protein</fullName>
    </recommendedName>
</protein>
<dbReference type="Proteomes" id="UP000473574">
    <property type="component" value="Unassembled WGS sequence"/>
</dbReference>
<dbReference type="AlphaFoldDB" id="A0A6M0S6K6"/>
<reference evidence="5 6" key="1">
    <citation type="journal article" date="2020" name="Microb. Ecol.">
        <title>Ecogenomics of the Marine Benthic Filamentous Cyanobacterium Adonisia.</title>
        <authorList>
            <person name="Walter J.M."/>
            <person name="Coutinho F.H."/>
            <person name="Leomil L."/>
            <person name="Hargreaves P.I."/>
            <person name="Campeao M.E."/>
            <person name="Vieira V.V."/>
            <person name="Silva B.S."/>
            <person name="Fistarol G.O."/>
            <person name="Salomon P.S."/>
            <person name="Sawabe T."/>
            <person name="Mino S."/>
            <person name="Hosokawa M."/>
            <person name="Miyashita H."/>
            <person name="Maruyama F."/>
            <person name="van Verk M.C."/>
            <person name="Dutilh B.E."/>
            <person name="Thompson C.C."/>
            <person name="Thompson F.L."/>
        </authorList>
    </citation>
    <scope>NUCLEOTIDE SEQUENCE [LARGE SCALE GENOMIC DNA]</scope>
    <source>
        <strain evidence="5 6">CCMR0082</strain>
    </source>
</reference>
<sequence length="308" mass="36171">MNSRSLLDSENFSAIRIYSLMLIWVLYLISLPFIYSSQKLLCFFYIVFPGLYLFPLFGLLIHESWHQYIPNIPNRILFPIFCFMLISDPQVYDLTHSTHHADVNSYKDMQFHPLGKIRKRYLRIIYNFFEVFLGVIFVMTVAGIRLSKDPRFKKKYSLRKFLTFLLCRMSFIIGMGVCSQIIFQVEVFDIVVPYLFTYWGGSLIIHHGMLLEHGNLIVEGDLATRNLRTRNLKPKGIMDKIICFFTHNDVLEHTLHHTSPQFNNRPFPRMFPMPSNSTYITLSGYLNVLKDMLIGIEPNDREVKNSTL</sequence>
<evidence type="ECO:0000256" key="3">
    <source>
        <dbReference type="SAM" id="Phobius"/>
    </source>
</evidence>
<dbReference type="Pfam" id="PF00487">
    <property type="entry name" value="FA_desaturase"/>
    <property type="match status" value="1"/>
</dbReference>